<gene>
    <name evidence="1" type="ORF">MPC4_250052</name>
</gene>
<evidence type="ECO:0000313" key="2">
    <source>
        <dbReference type="Proteomes" id="UP000485880"/>
    </source>
</evidence>
<dbReference type="EMBL" id="CABFMQ020000082">
    <property type="protein sequence ID" value="VTZ50544.1"/>
    <property type="molecule type" value="Genomic_DNA"/>
</dbReference>
<name>A0A8B6M931_METTU</name>
<evidence type="ECO:0000313" key="1">
    <source>
        <dbReference type="EMBL" id="VTZ50544.1"/>
    </source>
</evidence>
<sequence length="101" mass="11160">MGARRESDLPLKLQGSSSVVLNATRLMSAPGRHTRWSDRASKCPDRLFPRVLQNGFVRVGRFGLFSSETDQSVATEWIGEAEAAPPFSDTRPRLATARLES</sequence>
<keyword evidence="2" id="KW-1185">Reference proteome</keyword>
<reference evidence="1 2" key="1">
    <citation type="submission" date="2019-05" db="EMBL/GenBank/DDBJ databases">
        <authorList>
            <person name="Farhan Ul Haque M."/>
        </authorList>
    </citation>
    <scope>NUCLEOTIDE SEQUENCE [LARGE SCALE GENOMIC DNA]</scope>
    <source>
        <strain evidence="1">2</strain>
    </source>
</reference>
<comment type="caution">
    <text evidence="1">The sequence shown here is derived from an EMBL/GenBank/DDBJ whole genome shotgun (WGS) entry which is preliminary data.</text>
</comment>
<dbReference type="AlphaFoldDB" id="A0A8B6M931"/>
<protein>
    <submittedName>
        <fullName evidence="1">Uncharacterized protein</fullName>
    </submittedName>
</protein>
<proteinExistence type="predicted"/>
<dbReference type="Proteomes" id="UP000485880">
    <property type="component" value="Unassembled WGS sequence"/>
</dbReference>
<accession>A0A8B6M931</accession>
<organism evidence="1 2">
    <name type="scientific">Methylocella tundrae</name>
    <dbReference type="NCBI Taxonomy" id="227605"/>
    <lineage>
        <taxon>Bacteria</taxon>
        <taxon>Pseudomonadati</taxon>
        <taxon>Pseudomonadota</taxon>
        <taxon>Alphaproteobacteria</taxon>
        <taxon>Hyphomicrobiales</taxon>
        <taxon>Beijerinckiaceae</taxon>
        <taxon>Methylocella</taxon>
    </lineage>
</organism>